<protein>
    <recommendedName>
        <fullName evidence="1">DUF6745 domain-containing protein</fullName>
    </recommendedName>
</protein>
<dbReference type="Pfam" id="PF20530">
    <property type="entry name" value="DUF6745"/>
    <property type="match status" value="1"/>
</dbReference>
<dbReference type="InterPro" id="IPR046633">
    <property type="entry name" value="DUF6745"/>
</dbReference>
<sequence>MTGRRGAESPDPESLSLLRRAVAIRDEWLAHGLSTDPADRPAAEAAISALYRIVDRPPPRFVWVDSPGSALYPGSPLHRAESTLAYLKAPEPSDGADPPVHDRLADLWSTMRSRLDRAVAPCLRPPLRAQRPPATLPAVPPERALRDGVWAGAVIDVTVRHSLTVSLCDAVRAPLFTEFATCSPRPLAAAWYGQHDAYRVGHYDAWHRLGLASFPAWAREVLDLWAATVRSCGWWWPGEGVCVVAERTAALHSEPMPDAVHGEVRLHRDGGPAVLFRDGWGAHVLNGTRVPAWVIGAPTPERISAEANVEVRRAAIERIGWDAYIGAAGLALVATAPDPGNPGSELRLYDMPESPVVVPGARTRPGPPGRVLVVVNGSPERDGTRRRYGLPVPGSLDDPVDAAGWTYGLSGATYARLARRT</sequence>
<evidence type="ECO:0000259" key="1">
    <source>
        <dbReference type="Pfam" id="PF20530"/>
    </source>
</evidence>
<evidence type="ECO:0000313" key="2">
    <source>
        <dbReference type="EMBL" id="MDA2814675.1"/>
    </source>
</evidence>
<dbReference type="EMBL" id="JAQFWQ010000136">
    <property type="protein sequence ID" value="MDA2814675.1"/>
    <property type="molecule type" value="Genomic_DNA"/>
</dbReference>
<dbReference type="Proteomes" id="UP001527866">
    <property type="component" value="Unassembled WGS sequence"/>
</dbReference>
<dbReference type="RefSeq" id="WP_270690153.1">
    <property type="nucleotide sequence ID" value="NZ_JAQFWQ010000136.1"/>
</dbReference>
<reference evidence="2 3" key="1">
    <citation type="submission" date="2023-01" db="EMBL/GenBank/DDBJ databases">
        <title>Draft genome sequence of Nocardiopsis sp. RSe5-2 isolated from halophytes.</title>
        <authorList>
            <person name="Duangmal K."/>
            <person name="Chantavorakit T."/>
        </authorList>
    </citation>
    <scope>NUCLEOTIDE SEQUENCE [LARGE SCALE GENOMIC DNA]</scope>
    <source>
        <strain evidence="2 3">RSe5-2</strain>
    </source>
</reference>
<proteinExistence type="predicted"/>
<accession>A0ABT4UCG5</accession>
<evidence type="ECO:0000313" key="3">
    <source>
        <dbReference type="Proteomes" id="UP001527866"/>
    </source>
</evidence>
<organism evidence="2 3">
    <name type="scientific">Nocardiopsis endophytica</name>
    <dbReference type="NCBI Taxonomy" id="3018445"/>
    <lineage>
        <taxon>Bacteria</taxon>
        <taxon>Bacillati</taxon>
        <taxon>Actinomycetota</taxon>
        <taxon>Actinomycetes</taxon>
        <taxon>Streptosporangiales</taxon>
        <taxon>Nocardiopsidaceae</taxon>
        <taxon>Nocardiopsis</taxon>
    </lineage>
</organism>
<feature type="domain" description="DUF6745" evidence="1">
    <location>
        <begin position="206"/>
        <end position="330"/>
    </location>
</feature>
<gene>
    <name evidence="2" type="ORF">O4J56_28790</name>
</gene>
<keyword evidence="3" id="KW-1185">Reference proteome</keyword>
<comment type="caution">
    <text evidence="2">The sequence shown here is derived from an EMBL/GenBank/DDBJ whole genome shotgun (WGS) entry which is preliminary data.</text>
</comment>
<name>A0ABT4UCG5_9ACTN</name>